<feature type="chain" id="PRO_5021750509" description="PLOD1-3-like GT domain-containing protein" evidence="1">
    <location>
        <begin position="21"/>
        <end position="167"/>
    </location>
</feature>
<accession>A0A553RBA0</accession>
<feature type="domain" description="PLOD1-3-like GT" evidence="2">
    <location>
        <begin position="30"/>
        <end position="160"/>
    </location>
</feature>
<dbReference type="AlphaFoldDB" id="A0A553RBA0"/>
<feature type="signal peptide" evidence="1">
    <location>
        <begin position="1"/>
        <end position="20"/>
    </location>
</feature>
<dbReference type="GO" id="GO:0008475">
    <property type="term" value="F:procollagen-lysine 5-dioxygenase activity"/>
    <property type="evidence" value="ECO:0007669"/>
    <property type="project" value="TreeGrafter"/>
</dbReference>
<evidence type="ECO:0000313" key="4">
    <source>
        <dbReference type="Proteomes" id="UP000316079"/>
    </source>
</evidence>
<evidence type="ECO:0000256" key="1">
    <source>
        <dbReference type="SAM" id="SignalP"/>
    </source>
</evidence>
<dbReference type="EMBL" id="SRMA01025069">
    <property type="protein sequence ID" value="TRY99445.1"/>
    <property type="molecule type" value="Genomic_DNA"/>
</dbReference>
<dbReference type="Pfam" id="PF25342">
    <property type="entry name" value="GT_PLOD"/>
    <property type="match status" value="1"/>
</dbReference>
<dbReference type="GO" id="GO:0005783">
    <property type="term" value="C:endoplasmic reticulum"/>
    <property type="evidence" value="ECO:0007669"/>
    <property type="project" value="TreeGrafter"/>
</dbReference>
<dbReference type="PANTHER" id="PTHR10730:SF5">
    <property type="entry name" value="PROCOLLAGEN-LYSINE,2-OXOGLUTARATE 5-DIOXYGENASE 1"/>
    <property type="match status" value="1"/>
</dbReference>
<dbReference type="Proteomes" id="UP000316079">
    <property type="component" value="Unassembled WGS sequence"/>
</dbReference>
<protein>
    <recommendedName>
        <fullName evidence="2">PLOD1-3-like GT domain-containing protein</fullName>
    </recommendedName>
</protein>
<evidence type="ECO:0000259" key="2">
    <source>
        <dbReference type="Pfam" id="PF25342"/>
    </source>
</evidence>
<dbReference type="PANTHER" id="PTHR10730">
    <property type="entry name" value="PROCOLLAGEN-LYSINE,2-OXOGLUTARATE 5-DIOXYGENASE/GLYCOSYLTRANSFERASE 25 FAMILY MEMBER"/>
    <property type="match status" value="1"/>
</dbReference>
<comment type="caution">
    <text evidence="3">The sequence shown here is derived from an EMBL/GenBank/DDBJ whole genome shotgun (WGS) entry which is preliminary data.</text>
</comment>
<dbReference type="InterPro" id="IPR057589">
    <property type="entry name" value="GT_PLOD"/>
</dbReference>
<dbReference type="InterPro" id="IPR050757">
    <property type="entry name" value="Collagen_mod_GT25"/>
</dbReference>
<proteinExistence type="predicted"/>
<organism evidence="3 4">
    <name type="scientific">Danionella cerebrum</name>
    <dbReference type="NCBI Taxonomy" id="2873325"/>
    <lineage>
        <taxon>Eukaryota</taxon>
        <taxon>Metazoa</taxon>
        <taxon>Chordata</taxon>
        <taxon>Craniata</taxon>
        <taxon>Vertebrata</taxon>
        <taxon>Euteleostomi</taxon>
        <taxon>Actinopterygii</taxon>
        <taxon>Neopterygii</taxon>
        <taxon>Teleostei</taxon>
        <taxon>Ostariophysi</taxon>
        <taxon>Cypriniformes</taxon>
        <taxon>Danionidae</taxon>
        <taxon>Danioninae</taxon>
        <taxon>Danionella</taxon>
    </lineage>
</organism>
<reference evidence="3 4" key="1">
    <citation type="journal article" date="2019" name="Sci. Data">
        <title>Hybrid genome assembly and annotation of Danionella translucida.</title>
        <authorList>
            <person name="Kadobianskyi M."/>
            <person name="Schulze L."/>
            <person name="Schuelke M."/>
            <person name="Judkewitz B."/>
        </authorList>
    </citation>
    <scope>NUCLEOTIDE SEQUENCE [LARGE SCALE GENOMIC DNA]</scope>
    <source>
        <strain evidence="3 4">Bolton</strain>
    </source>
</reference>
<keyword evidence="1" id="KW-0732">Signal</keyword>
<gene>
    <name evidence="3" type="ORF">DNTS_022991</name>
</gene>
<sequence length="167" mass="18950">MSGFLVFLVCFLAFLSPLDCKEKGLVPDGDLLVLTVATQETDGFRRFLRSAKHFNYTVKVLGRGETWEGGDYMSPPGGGQKVRLLKSALEEIQEENRVILFVDSYDVVFSSGPKELLKKFQQAKHRVVFSAETLIWPDRHLEDKHPHVREGKRFLGSGGMYFFPCGY</sequence>
<dbReference type="OrthoDB" id="69177at2759"/>
<evidence type="ECO:0000313" key="3">
    <source>
        <dbReference type="EMBL" id="TRY99445.1"/>
    </source>
</evidence>
<name>A0A553RBA0_9TELE</name>
<keyword evidence="4" id="KW-1185">Reference proteome</keyword>